<sequence>MASGEPLNGNARGPDGLYPKSDYEKMGLGSANLFVVYNMFAFVLGAPGVVAAAAAIFFTPCTTVLEKVTLLRTYDLAPLYFTVLVVQLAFVNINANLGMARRPTRVNVPDQHVYRAYGGAADGTLVFMHDDGDFGTFNRAQRALANFEEALPLLILNVFAAAFVFPWAVLVTVVFISIFRVKGAIDYTTERTKRMTGNMASTILANSIFTANIVIGVAAMMKA</sequence>
<dbReference type="Pfam" id="PF01124">
    <property type="entry name" value="MAPEG"/>
    <property type="match status" value="1"/>
</dbReference>
<comment type="subcellular location">
    <subcellularLocation>
        <location evidence="1">Membrane</location>
    </subcellularLocation>
</comment>
<feature type="transmembrane region" description="Helical" evidence="5">
    <location>
        <begin position="35"/>
        <end position="58"/>
    </location>
</feature>
<evidence type="ECO:0000313" key="6">
    <source>
        <dbReference type="EMBL" id="CAE4648834.1"/>
    </source>
</evidence>
<feature type="transmembrane region" description="Helical" evidence="5">
    <location>
        <begin position="78"/>
        <end position="97"/>
    </location>
</feature>
<organism evidence="6">
    <name type="scientific">Alexandrium monilatum</name>
    <dbReference type="NCBI Taxonomy" id="311494"/>
    <lineage>
        <taxon>Eukaryota</taxon>
        <taxon>Sar</taxon>
        <taxon>Alveolata</taxon>
        <taxon>Dinophyceae</taxon>
        <taxon>Gonyaulacales</taxon>
        <taxon>Pyrocystaceae</taxon>
        <taxon>Alexandrium</taxon>
    </lineage>
</organism>
<evidence type="ECO:0000256" key="2">
    <source>
        <dbReference type="ARBA" id="ARBA00022692"/>
    </source>
</evidence>
<keyword evidence="3 5" id="KW-1133">Transmembrane helix</keyword>
<reference evidence="6" key="1">
    <citation type="submission" date="2021-01" db="EMBL/GenBank/DDBJ databases">
        <authorList>
            <person name="Corre E."/>
            <person name="Pelletier E."/>
            <person name="Niang G."/>
            <person name="Scheremetjew M."/>
            <person name="Finn R."/>
            <person name="Kale V."/>
            <person name="Holt S."/>
            <person name="Cochrane G."/>
            <person name="Meng A."/>
            <person name="Brown T."/>
            <person name="Cohen L."/>
        </authorList>
    </citation>
    <scope>NUCLEOTIDE SEQUENCE</scope>
    <source>
        <strain evidence="6">CCMP3105</strain>
    </source>
</reference>
<gene>
    <name evidence="6" type="ORF">AMON00008_LOCUS51746</name>
</gene>
<keyword evidence="2 5" id="KW-0812">Transmembrane</keyword>
<feature type="transmembrane region" description="Helical" evidence="5">
    <location>
        <begin position="199"/>
        <end position="221"/>
    </location>
</feature>
<dbReference type="SUPFAM" id="SSF161084">
    <property type="entry name" value="MAPEG domain-like"/>
    <property type="match status" value="1"/>
</dbReference>
<protein>
    <submittedName>
        <fullName evidence="6">Uncharacterized protein</fullName>
    </submittedName>
</protein>
<evidence type="ECO:0000256" key="4">
    <source>
        <dbReference type="ARBA" id="ARBA00023136"/>
    </source>
</evidence>
<dbReference type="InterPro" id="IPR023352">
    <property type="entry name" value="MAPEG-like_dom_sf"/>
</dbReference>
<feature type="transmembrane region" description="Helical" evidence="5">
    <location>
        <begin position="151"/>
        <end position="179"/>
    </location>
</feature>
<proteinExistence type="predicted"/>
<evidence type="ECO:0000256" key="3">
    <source>
        <dbReference type="ARBA" id="ARBA00022989"/>
    </source>
</evidence>
<dbReference type="EMBL" id="HBNR01072982">
    <property type="protein sequence ID" value="CAE4648834.1"/>
    <property type="molecule type" value="Transcribed_RNA"/>
</dbReference>
<dbReference type="InterPro" id="IPR001129">
    <property type="entry name" value="Membr-assoc_MAPEG"/>
</dbReference>
<dbReference type="GO" id="GO:0016020">
    <property type="term" value="C:membrane"/>
    <property type="evidence" value="ECO:0007669"/>
    <property type="project" value="UniProtKB-SubCell"/>
</dbReference>
<evidence type="ECO:0000256" key="5">
    <source>
        <dbReference type="SAM" id="Phobius"/>
    </source>
</evidence>
<dbReference type="Gene3D" id="1.20.120.550">
    <property type="entry name" value="Membrane associated eicosanoid/glutathione metabolism-like domain"/>
    <property type="match status" value="1"/>
</dbReference>
<name>A0A7S4SKX7_9DINO</name>
<evidence type="ECO:0000256" key="1">
    <source>
        <dbReference type="ARBA" id="ARBA00004370"/>
    </source>
</evidence>
<keyword evidence="4 5" id="KW-0472">Membrane</keyword>
<dbReference type="AlphaFoldDB" id="A0A7S4SKX7"/>
<accession>A0A7S4SKX7</accession>